<evidence type="ECO:0000313" key="2">
    <source>
        <dbReference type="EMBL" id="KAF4864014.1"/>
    </source>
</evidence>
<comment type="caution">
    <text evidence="2">The sequence shown here is derived from an EMBL/GenBank/DDBJ whole genome shotgun (WGS) entry which is preliminary data.</text>
</comment>
<evidence type="ECO:0008006" key="4">
    <source>
        <dbReference type="Google" id="ProtNLM"/>
    </source>
</evidence>
<feature type="compositionally biased region" description="Polar residues" evidence="1">
    <location>
        <begin position="408"/>
        <end position="423"/>
    </location>
</feature>
<keyword evidence="3" id="KW-1185">Reference proteome</keyword>
<name>A0A9P5K9W5_COLSI</name>
<sequence length="528" mass="58503">MGRLMSATTPRASRGPVHREVESSLASWEVLPVTISSGNSEARAGAIELKQHVVESFQNEEVIAEGEEGDDAATMVGTLSGSETSKSVGEHMDFVLAKDAEVADQLQSLQIASPQPLIAQFSTNVQPLRNPLLESTNHSISRGYTARPANQRRPPRSNTLPTGSTERPKFEKKVTKRRATENSGNGPDSGRKRDKTSSALEDEERFACPYFKSDRVKHINCLHFQLKRVKDVKQHIFRKHDFHCDTCYEVFPDCQRCEDHTGQRTCRTVPVPPSLVVLESISETQKHQLTSRTSTGRPESEQWFGMWDILFPTKERPSSPYLKSQIEETIMTAQEAFTKHRSQVFGSLNSIVRLNSGSPDNLVGSNSAAQSVLAHNTPELADNLVQSVFDELVRVSAPTRGPRFDPLLSSSEPWTLQPWSSPEDTLEPQHADQDSASFLLSYDQMNSAPSNDLIDNAGIAAHSSVPAMWPGTQDGVCAGRLEHIQSDSYNIEDNTDIESSLLLGYNVIGPGSADFLKWEGNEDFQLWN</sequence>
<dbReference type="AlphaFoldDB" id="A0A9P5K9W5"/>
<feature type="region of interest" description="Disordered" evidence="1">
    <location>
        <begin position="400"/>
        <end position="430"/>
    </location>
</feature>
<gene>
    <name evidence="2" type="ORF">CGCSCA2_v002398</name>
</gene>
<evidence type="ECO:0000256" key="1">
    <source>
        <dbReference type="SAM" id="MobiDB-lite"/>
    </source>
</evidence>
<feature type="region of interest" description="Disordered" evidence="1">
    <location>
        <begin position="129"/>
        <end position="199"/>
    </location>
</feature>
<proteinExistence type="predicted"/>
<dbReference type="Proteomes" id="UP000711996">
    <property type="component" value="Unassembled WGS sequence"/>
</dbReference>
<protein>
    <recommendedName>
        <fullName evidence="4">C2H2-type domain-containing protein</fullName>
    </recommendedName>
</protein>
<dbReference type="PANTHER" id="PTHR38166">
    <property type="entry name" value="C2H2-TYPE DOMAIN-CONTAINING PROTEIN-RELATED"/>
    <property type="match status" value="1"/>
</dbReference>
<organism evidence="2 3">
    <name type="scientific">Colletotrichum siamense</name>
    <name type="common">Anthracnose fungus</name>
    <dbReference type="NCBI Taxonomy" id="690259"/>
    <lineage>
        <taxon>Eukaryota</taxon>
        <taxon>Fungi</taxon>
        <taxon>Dikarya</taxon>
        <taxon>Ascomycota</taxon>
        <taxon>Pezizomycotina</taxon>
        <taxon>Sordariomycetes</taxon>
        <taxon>Hypocreomycetidae</taxon>
        <taxon>Glomerellales</taxon>
        <taxon>Glomerellaceae</taxon>
        <taxon>Colletotrichum</taxon>
        <taxon>Colletotrichum gloeosporioides species complex</taxon>
    </lineage>
</organism>
<feature type="compositionally biased region" description="Polar residues" evidence="1">
    <location>
        <begin position="129"/>
        <end position="142"/>
    </location>
</feature>
<evidence type="ECO:0000313" key="3">
    <source>
        <dbReference type="Proteomes" id="UP000711996"/>
    </source>
</evidence>
<feature type="compositionally biased region" description="Polar residues" evidence="1">
    <location>
        <begin position="156"/>
        <end position="165"/>
    </location>
</feature>
<accession>A0A9P5K9W5</accession>
<reference evidence="2" key="1">
    <citation type="submission" date="2019-06" db="EMBL/GenBank/DDBJ databases">
        <authorList>
            <person name="Gan P."/>
            <person name="Shirasu K."/>
        </authorList>
    </citation>
    <scope>NUCLEOTIDE SEQUENCE [LARGE SCALE GENOMIC DNA]</scope>
    <source>
        <strain evidence="2">CAD2</strain>
    </source>
</reference>
<dbReference type="PANTHER" id="PTHR38166:SF1">
    <property type="entry name" value="C2H2-TYPE DOMAIN-CONTAINING PROTEIN"/>
    <property type="match status" value="1"/>
</dbReference>
<dbReference type="OrthoDB" id="3521097at2759"/>
<dbReference type="EMBL" id="QPMT01000005">
    <property type="protein sequence ID" value="KAF4864014.1"/>
    <property type="molecule type" value="Genomic_DNA"/>
</dbReference>